<dbReference type="InterPro" id="IPR029061">
    <property type="entry name" value="THDP-binding"/>
</dbReference>
<keyword evidence="4 10" id="KW-0479">Metal-binding</keyword>
<dbReference type="SUPFAM" id="SSF52467">
    <property type="entry name" value="DHS-like NAD/FAD-binding domain"/>
    <property type="match status" value="1"/>
</dbReference>
<dbReference type="InterPro" id="IPR011766">
    <property type="entry name" value="TPP_enzyme_TPP-bd"/>
</dbReference>
<comment type="cofactor">
    <cofactor evidence="10">
        <name>Mg(2+)</name>
        <dbReference type="ChEBI" id="CHEBI:18420"/>
    </cofactor>
    <text evidence="10">Binds 1 Mg(2+) per subunit.</text>
</comment>
<dbReference type="Pfam" id="PF02775">
    <property type="entry name" value="TPP_enzyme_C"/>
    <property type="match status" value="1"/>
</dbReference>
<keyword evidence="5" id="KW-0210">Decarboxylase</keyword>
<proteinExistence type="inferred from homology"/>
<evidence type="ECO:0008006" key="16">
    <source>
        <dbReference type="Google" id="ProtNLM"/>
    </source>
</evidence>
<sequence>MAAEEITIGNYIVRRLEEQNIRSIFGVPGSYLANFLDNVESSSIKWVGECNELIAAYAADGYARYRGGLGVLATTVGVGELSAINGVAGSFAEELPILHIVGQQPSIDQEEGLNVIHTLGDGKYDTFAKSTTPYICSQFLLSKKEIGLGVVDQSIDKVIVDCISKSRPAYIALPADLVDTKIVTTRLHEPLKKEEIPNNKDAESTAITHIYQRFTEAFAGWQDNNVLVIADVSISRHHCKKEVADFLAATDLPVYGTPLGKTVVDETSPRYGGVYIGDLSDAEVKKKVESARLVVLIGPLTTDFNSGKFSYKIKDENAIKIHYDHTEVGFASYARVGMKELLPKLGERLKDFKNRASKLTVPKFELKPVTDSDKQITHDWLWWRLGAWFEKNDLIITEAGSVSYGVLDLPLPSGSSLLAQKLWASIGWSMGATHGAMLARREIEGAQAPKTILFIGDGSFQMTVQEISGFMRSGINPIIFVITNGGYTIERLQHNVEGEYHNIVTWSYGDLLKVLASTTNPIETKTYKVSKETELGKLLDVQKIRNNNCLQLVEIDVGRDDAPPALRRALGIPDPDNSSADHGKQGVFLPRRDFKAPLGIIGW</sequence>
<dbReference type="CDD" id="cd07038">
    <property type="entry name" value="TPP_PYR_PDC_IPDC_like"/>
    <property type="match status" value="1"/>
</dbReference>
<protein>
    <recommendedName>
        <fullName evidence="16">Pyruvate decarboxylase</fullName>
    </recommendedName>
</protein>
<dbReference type="GO" id="GO:0005829">
    <property type="term" value="C:cytosol"/>
    <property type="evidence" value="ECO:0007669"/>
    <property type="project" value="TreeGrafter"/>
</dbReference>
<comment type="subcellular location">
    <subcellularLocation>
        <location evidence="2">Mitochondrion</location>
    </subcellularLocation>
</comment>
<evidence type="ECO:0000259" key="14">
    <source>
        <dbReference type="Pfam" id="PF02776"/>
    </source>
</evidence>
<dbReference type="CDD" id="cd02005">
    <property type="entry name" value="TPP_PDC_IPDC"/>
    <property type="match status" value="1"/>
</dbReference>
<dbReference type="InterPro" id="IPR029035">
    <property type="entry name" value="DHS-like_NAD/FAD-binding_dom"/>
</dbReference>
<dbReference type="OrthoDB" id="3970464at2759"/>
<name>A0A8H8CNB2_PSICU</name>
<dbReference type="Gene3D" id="3.40.50.970">
    <property type="match status" value="2"/>
</dbReference>
<dbReference type="GO" id="GO:0005634">
    <property type="term" value="C:nucleus"/>
    <property type="evidence" value="ECO:0007669"/>
    <property type="project" value="TreeGrafter"/>
</dbReference>
<dbReference type="PANTHER" id="PTHR43452">
    <property type="entry name" value="PYRUVATE DECARBOXYLASE"/>
    <property type="match status" value="1"/>
</dbReference>
<evidence type="ECO:0000256" key="1">
    <source>
        <dbReference type="ARBA" id="ARBA00001964"/>
    </source>
</evidence>
<evidence type="ECO:0000256" key="2">
    <source>
        <dbReference type="ARBA" id="ARBA00004173"/>
    </source>
</evidence>
<feature type="domain" description="Thiamine pyrophosphate enzyme N-terminal TPP-binding" evidence="14">
    <location>
        <begin position="7"/>
        <end position="110"/>
    </location>
</feature>
<feature type="binding site" evidence="10">
    <location>
        <position position="484"/>
    </location>
    <ligand>
        <name>Mg(2+)</name>
        <dbReference type="ChEBI" id="CHEBI:18420"/>
    </ligand>
</feature>
<evidence type="ECO:0000256" key="8">
    <source>
        <dbReference type="ARBA" id="ARBA00023128"/>
    </source>
</evidence>
<dbReference type="InterPro" id="IPR012000">
    <property type="entry name" value="Thiamin_PyroP_enz_cen_dom"/>
</dbReference>
<dbReference type="Pfam" id="PF02776">
    <property type="entry name" value="TPP_enzyme_N"/>
    <property type="match status" value="1"/>
</dbReference>
<dbReference type="InterPro" id="IPR047214">
    <property type="entry name" value="TPP_PDC_IPDC"/>
</dbReference>
<comment type="caution">
    <text evidence="15">The sequence shown here is derived from an EMBL/GenBank/DDBJ whole genome shotgun (WGS) entry which is preliminary data.</text>
</comment>
<evidence type="ECO:0000256" key="3">
    <source>
        <dbReference type="ARBA" id="ARBA00007812"/>
    </source>
</evidence>
<dbReference type="GO" id="GO:0030976">
    <property type="term" value="F:thiamine pyrophosphate binding"/>
    <property type="evidence" value="ECO:0007669"/>
    <property type="project" value="InterPro"/>
</dbReference>
<evidence type="ECO:0000259" key="13">
    <source>
        <dbReference type="Pfam" id="PF02775"/>
    </source>
</evidence>
<evidence type="ECO:0000256" key="11">
    <source>
        <dbReference type="RuleBase" id="RU362132"/>
    </source>
</evidence>
<dbReference type="GO" id="GO:0000287">
    <property type="term" value="F:magnesium ion binding"/>
    <property type="evidence" value="ECO:0007669"/>
    <property type="project" value="InterPro"/>
</dbReference>
<evidence type="ECO:0000313" key="15">
    <source>
        <dbReference type="EMBL" id="KAG5170884.1"/>
    </source>
</evidence>
<reference evidence="15" key="1">
    <citation type="submission" date="2021-02" db="EMBL/GenBank/DDBJ databases">
        <title>Psilocybe cubensis genome.</title>
        <authorList>
            <person name="Mckernan K.J."/>
            <person name="Crawford S."/>
            <person name="Trippe A."/>
            <person name="Kane L.T."/>
            <person name="Mclaughlin S."/>
        </authorList>
    </citation>
    <scope>NUCLEOTIDE SEQUENCE [LARGE SCALE GENOMIC DNA]</scope>
    <source>
        <strain evidence="15">MGC-MH-2018</strain>
    </source>
</reference>
<comment type="cofactor">
    <cofactor evidence="1">
        <name>thiamine diphosphate</name>
        <dbReference type="ChEBI" id="CHEBI:58937"/>
    </cofactor>
</comment>
<evidence type="ECO:0000256" key="10">
    <source>
        <dbReference type="PIRSR" id="PIRSR036565-2"/>
    </source>
</evidence>
<feature type="binding site" evidence="10">
    <location>
        <position position="457"/>
    </location>
    <ligand>
        <name>Mg(2+)</name>
        <dbReference type="ChEBI" id="CHEBI:18420"/>
    </ligand>
</feature>
<dbReference type="FunFam" id="3.40.50.970:FF:000024">
    <property type="entry name" value="Pyruvate decarboxylase isozyme"/>
    <property type="match status" value="1"/>
</dbReference>
<dbReference type="Gene3D" id="3.40.50.1220">
    <property type="entry name" value="TPP-binding domain"/>
    <property type="match status" value="1"/>
</dbReference>
<dbReference type="PIRSF" id="PIRSF036565">
    <property type="entry name" value="Pyruvt_ip_decrb"/>
    <property type="match status" value="1"/>
</dbReference>
<dbReference type="GO" id="GO:0005739">
    <property type="term" value="C:mitochondrion"/>
    <property type="evidence" value="ECO:0007669"/>
    <property type="project" value="UniProtKB-SubCell"/>
</dbReference>
<dbReference type="EMBL" id="JAFIQS010000003">
    <property type="protein sequence ID" value="KAG5170884.1"/>
    <property type="molecule type" value="Genomic_DNA"/>
</dbReference>
<keyword evidence="9" id="KW-0456">Lyase</keyword>
<evidence type="ECO:0000256" key="6">
    <source>
        <dbReference type="ARBA" id="ARBA00022842"/>
    </source>
</evidence>
<feature type="domain" description="Thiamine pyrophosphate enzyme central" evidence="12">
    <location>
        <begin position="224"/>
        <end position="331"/>
    </location>
</feature>
<accession>A0A8H8CNB2</accession>
<evidence type="ECO:0000256" key="5">
    <source>
        <dbReference type="ARBA" id="ARBA00022793"/>
    </source>
</evidence>
<keyword evidence="7 11" id="KW-0786">Thiamine pyrophosphate</keyword>
<feature type="binding site" evidence="10">
    <location>
        <position position="486"/>
    </location>
    <ligand>
        <name>Mg(2+)</name>
        <dbReference type="ChEBI" id="CHEBI:18420"/>
    </ligand>
</feature>
<dbReference type="GO" id="GO:0004737">
    <property type="term" value="F:pyruvate decarboxylase activity"/>
    <property type="evidence" value="ECO:0007669"/>
    <property type="project" value="TreeGrafter"/>
</dbReference>
<evidence type="ECO:0000256" key="7">
    <source>
        <dbReference type="ARBA" id="ARBA00023052"/>
    </source>
</evidence>
<evidence type="ECO:0000256" key="9">
    <source>
        <dbReference type="ARBA" id="ARBA00023239"/>
    </source>
</evidence>
<dbReference type="SUPFAM" id="SSF52518">
    <property type="entry name" value="Thiamin diphosphate-binding fold (THDP-binding)"/>
    <property type="match status" value="2"/>
</dbReference>
<dbReference type="Pfam" id="PF00205">
    <property type="entry name" value="TPP_enzyme_M"/>
    <property type="match status" value="1"/>
</dbReference>
<dbReference type="PANTHER" id="PTHR43452:SF30">
    <property type="entry name" value="PYRUVATE DECARBOXYLASE ISOZYME 1-RELATED"/>
    <property type="match status" value="1"/>
</dbReference>
<dbReference type="GO" id="GO:0000949">
    <property type="term" value="P:aromatic amino acid family catabolic process to alcohol via Ehrlich pathway"/>
    <property type="evidence" value="ECO:0007669"/>
    <property type="project" value="TreeGrafter"/>
</dbReference>
<evidence type="ECO:0000256" key="4">
    <source>
        <dbReference type="ARBA" id="ARBA00022723"/>
    </source>
</evidence>
<dbReference type="InterPro" id="IPR012110">
    <property type="entry name" value="PDC/IPDC-like"/>
</dbReference>
<dbReference type="AlphaFoldDB" id="A0A8H8CNB2"/>
<organism evidence="15">
    <name type="scientific">Psilocybe cubensis</name>
    <name type="common">Psychedelic mushroom</name>
    <name type="synonym">Stropharia cubensis</name>
    <dbReference type="NCBI Taxonomy" id="181762"/>
    <lineage>
        <taxon>Eukaryota</taxon>
        <taxon>Fungi</taxon>
        <taxon>Dikarya</taxon>
        <taxon>Basidiomycota</taxon>
        <taxon>Agaricomycotina</taxon>
        <taxon>Agaricomycetes</taxon>
        <taxon>Agaricomycetidae</taxon>
        <taxon>Agaricales</taxon>
        <taxon>Agaricineae</taxon>
        <taxon>Strophariaceae</taxon>
        <taxon>Psilocybe</taxon>
    </lineage>
</organism>
<gene>
    <name evidence="15" type="ORF">JR316_002959</name>
</gene>
<keyword evidence="6 10" id="KW-0460">Magnesium</keyword>
<comment type="similarity">
    <text evidence="3 11">Belongs to the TPP enzyme family.</text>
</comment>
<feature type="domain" description="Thiamine pyrophosphate enzyme TPP-binding" evidence="13">
    <location>
        <begin position="415"/>
        <end position="503"/>
    </location>
</feature>
<keyword evidence="8" id="KW-0496">Mitochondrion</keyword>
<dbReference type="InterPro" id="IPR012001">
    <property type="entry name" value="Thiamin_PyroP_enz_TPP-bd_dom"/>
</dbReference>
<evidence type="ECO:0000259" key="12">
    <source>
        <dbReference type="Pfam" id="PF00205"/>
    </source>
</evidence>
<dbReference type="InterPro" id="IPR047213">
    <property type="entry name" value="TPP_PYR_PDC_IPDC-like"/>
</dbReference>